<comment type="caution">
    <text evidence="1">The sequence shown here is derived from an EMBL/GenBank/DDBJ whole genome shotgun (WGS) entry which is preliminary data.</text>
</comment>
<dbReference type="EMBL" id="WNYA01000983">
    <property type="protein sequence ID" value="KAG8546669.1"/>
    <property type="molecule type" value="Genomic_DNA"/>
</dbReference>
<evidence type="ECO:0000313" key="2">
    <source>
        <dbReference type="Proteomes" id="UP000824782"/>
    </source>
</evidence>
<sequence>MFPHGEAGSLLQWEACVQVVFPSSLTAVGVTRITVYGPSNLGSRQFFRICFFTYTLSPGWKSWTVSPVDSGIEAETAECVLDSSLDRRTTNLTTLSIPSANCCSLTSDNLGGDPNRIS</sequence>
<accession>A0AAV6ZAZ2</accession>
<dbReference type="Proteomes" id="UP000824782">
    <property type="component" value="Unassembled WGS sequence"/>
</dbReference>
<keyword evidence="2" id="KW-1185">Reference proteome</keyword>
<protein>
    <submittedName>
        <fullName evidence="1">Uncharacterized protein</fullName>
    </submittedName>
</protein>
<evidence type="ECO:0000313" key="1">
    <source>
        <dbReference type="EMBL" id="KAG8546669.1"/>
    </source>
</evidence>
<proteinExistence type="predicted"/>
<name>A0AAV6ZAZ2_ENGPU</name>
<organism evidence="1 2">
    <name type="scientific">Engystomops pustulosus</name>
    <name type="common">Tungara frog</name>
    <name type="synonym">Physalaemus pustulosus</name>
    <dbReference type="NCBI Taxonomy" id="76066"/>
    <lineage>
        <taxon>Eukaryota</taxon>
        <taxon>Metazoa</taxon>
        <taxon>Chordata</taxon>
        <taxon>Craniata</taxon>
        <taxon>Vertebrata</taxon>
        <taxon>Euteleostomi</taxon>
        <taxon>Amphibia</taxon>
        <taxon>Batrachia</taxon>
        <taxon>Anura</taxon>
        <taxon>Neobatrachia</taxon>
        <taxon>Hyloidea</taxon>
        <taxon>Leptodactylidae</taxon>
        <taxon>Leiuperinae</taxon>
        <taxon>Engystomops</taxon>
    </lineage>
</organism>
<gene>
    <name evidence="1" type="ORF">GDO81_030072</name>
</gene>
<dbReference type="AlphaFoldDB" id="A0AAV6ZAZ2"/>
<reference evidence="1" key="1">
    <citation type="thesis" date="2020" institute="ProQuest LLC" country="789 East Eisenhower Parkway, Ann Arbor, MI, USA">
        <title>Comparative Genomics and Chromosome Evolution.</title>
        <authorList>
            <person name="Mudd A.B."/>
        </authorList>
    </citation>
    <scope>NUCLEOTIDE SEQUENCE</scope>
    <source>
        <strain evidence="1">237g6f4</strain>
        <tissue evidence="1">Blood</tissue>
    </source>
</reference>